<evidence type="ECO:0000313" key="6">
    <source>
        <dbReference type="Proteomes" id="UP000695022"/>
    </source>
</evidence>
<evidence type="ECO:0000256" key="1">
    <source>
        <dbReference type="ARBA" id="ARBA00004922"/>
    </source>
</evidence>
<dbReference type="Pfam" id="PF23524">
    <property type="entry name" value="MGAT4A_C"/>
    <property type="match status" value="1"/>
</dbReference>
<evidence type="ECO:0000259" key="5">
    <source>
        <dbReference type="Pfam" id="PF23524"/>
    </source>
</evidence>
<dbReference type="RefSeq" id="XP_014681774.1">
    <property type="nucleotide sequence ID" value="XM_014826288.1"/>
</dbReference>
<name>A0ABM1FBF3_PRICU</name>
<comment type="pathway">
    <text evidence="1">Protein modification; protein glycosylation.</text>
</comment>
<dbReference type="Pfam" id="PF04666">
    <property type="entry name" value="MGAT4_cons"/>
    <property type="match status" value="1"/>
</dbReference>
<dbReference type="InterPro" id="IPR057279">
    <property type="entry name" value="MGAT4"/>
</dbReference>
<organism evidence="6 7">
    <name type="scientific">Priapulus caudatus</name>
    <name type="common">Priapulid worm</name>
    <dbReference type="NCBI Taxonomy" id="37621"/>
    <lineage>
        <taxon>Eukaryota</taxon>
        <taxon>Metazoa</taxon>
        <taxon>Ecdysozoa</taxon>
        <taxon>Scalidophora</taxon>
        <taxon>Priapulida</taxon>
        <taxon>Priapulimorpha</taxon>
        <taxon>Priapulimorphida</taxon>
        <taxon>Priapulidae</taxon>
        <taxon>Priapulus</taxon>
    </lineage>
</organism>
<reference evidence="7" key="1">
    <citation type="submission" date="2025-08" db="UniProtKB">
        <authorList>
            <consortium name="RefSeq"/>
        </authorList>
    </citation>
    <scope>IDENTIFICATION</scope>
</reference>
<dbReference type="InterPro" id="IPR056576">
    <property type="entry name" value="MGAT4_A/B/C_C"/>
</dbReference>
<dbReference type="PANTHER" id="PTHR12062">
    <property type="entry name" value="N-ACETYLGLUCOSAMINYLTRANSFERASE VI"/>
    <property type="match status" value="1"/>
</dbReference>
<feature type="domain" description="MGAT4 conserved region" evidence="4">
    <location>
        <begin position="202"/>
        <end position="351"/>
    </location>
</feature>
<proteinExistence type="predicted"/>
<feature type="domain" description="MGAT4 A/B/C C-terminal" evidence="5">
    <location>
        <begin position="365"/>
        <end position="498"/>
    </location>
</feature>
<dbReference type="PANTHER" id="PTHR12062:SF9">
    <property type="entry name" value="ALPHA-1,3-MANNOSYL-GLYCOPROTEIN 4-BETA-N-ACETYLGLUCOSAMINYLTRANSFERASE A, ISOFORM A"/>
    <property type="match status" value="1"/>
</dbReference>
<dbReference type="GeneID" id="106821466"/>
<evidence type="ECO:0000259" key="4">
    <source>
        <dbReference type="Pfam" id="PF04666"/>
    </source>
</evidence>
<keyword evidence="3" id="KW-0808">Transferase</keyword>
<evidence type="ECO:0000256" key="3">
    <source>
        <dbReference type="ARBA" id="ARBA00022679"/>
    </source>
</evidence>
<accession>A0ABM1FBF3</accession>
<sequence>MRMLRMRLSLWRSHVRASMLALVVLGALTWLLLYSYAGNEALLKLHLEQGGVELRERLQYAEMLLQNRQKQILGLQQRLSLMVDGGKSSVGDNNTITMGNITLSVMQGSDQLVLPSIYSHLPHLLQHNESLLPSFSLSRGRTGVSLVIGIPTIQRQVKNYLLETLQSLLDAMTADDKQTTLIIVFIAESSRDYIEAQAKEITSRWRTKQNLDFAYLMMYSQSRGTYYLQVEDDIVAKPQFTSTIRNFIVSQTSSEWFMLEFSQLGFIGKLFKTKDLGQLSEFLLMFHMDKPVDWLLDHLLYVRLCLPDKDMGHCVRMKAKQRIRYKPSLFQHVGTHSSLKGKVQKLKDKDFGKVPLFRPHTNPSAKVSTSLKVYKQHTLEKAYAGQDYFWAHLPRDGDYVRFDFTPSIVVDKYIFRTGNTEHAGDIFLDTSVEVLPFNKIESLKPNQEKNSITKDGFVRVGSFVRGLANGTVPVTLGSISALRLVVHKQSLNWVVLSEISIQASTKS</sequence>
<keyword evidence="6" id="KW-1185">Reference proteome</keyword>
<gene>
    <name evidence="7" type="primary">LOC106821466</name>
</gene>
<evidence type="ECO:0000313" key="7">
    <source>
        <dbReference type="RefSeq" id="XP_014681774.1"/>
    </source>
</evidence>
<protein>
    <submittedName>
        <fullName evidence="7">Alpha-1,3-mannosyl-glycoprotein 4-beta-N-acetylglucosaminyltransferase B-like isoform X2</fullName>
    </submittedName>
</protein>
<dbReference type="InterPro" id="IPR006759">
    <property type="entry name" value="Glyco_transf_54"/>
</dbReference>
<evidence type="ECO:0000256" key="2">
    <source>
        <dbReference type="ARBA" id="ARBA00022676"/>
    </source>
</evidence>
<keyword evidence="2" id="KW-0328">Glycosyltransferase</keyword>
<dbReference type="Proteomes" id="UP000695022">
    <property type="component" value="Unplaced"/>
</dbReference>